<reference evidence="4 5" key="1">
    <citation type="submission" date="2021-01" db="EMBL/GenBank/DDBJ databases">
        <title>Sequencing the genomes of 1000 actinobacteria strains.</title>
        <authorList>
            <person name="Klenk H.-P."/>
        </authorList>
    </citation>
    <scope>NUCLEOTIDE SEQUENCE [LARGE SCALE GENOMIC DNA]</scope>
    <source>
        <strain evidence="4 5">DSM 13657</strain>
    </source>
</reference>
<dbReference type="PANTHER" id="PTHR46825:SF11">
    <property type="entry name" value="PENICILLIN-BINDING PROTEIN 4"/>
    <property type="match status" value="1"/>
</dbReference>
<dbReference type="Proteomes" id="UP000809290">
    <property type="component" value="Unassembled WGS sequence"/>
</dbReference>
<comment type="caution">
    <text evidence="4">The sequence shown here is derived from an EMBL/GenBank/DDBJ whole genome shotgun (WGS) entry which is preliminary data.</text>
</comment>
<dbReference type="SUPFAM" id="SSF56601">
    <property type="entry name" value="beta-lactamase/transpeptidase-like"/>
    <property type="match status" value="1"/>
</dbReference>
<dbReference type="InterPro" id="IPR012338">
    <property type="entry name" value="Beta-lactam/transpept-like"/>
</dbReference>
<evidence type="ECO:0000313" key="4">
    <source>
        <dbReference type="EMBL" id="MBM7816478.1"/>
    </source>
</evidence>
<accession>A0ABS2SJP7</accession>
<comment type="subcellular location">
    <subcellularLocation>
        <location evidence="1">Membrane</location>
    </subcellularLocation>
</comment>
<name>A0ABS2SJP7_9MICO</name>
<feature type="domain" description="Beta-lactamase-related" evidence="3">
    <location>
        <begin position="19"/>
        <end position="381"/>
    </location>
</feature>
<proteinExistence type="predicted"/>
<sequence length="538" mass="56664">MSFAPSVLTQVCEELEAEASAGGVTQLAYGIVSGGQLVAQRDPDAIFRIASMTKSFTAATVLGVCRGVIPVTGVAPSLDDELVDWLPDLRESAWADGMTVRDALTMSTGLPNDDPWADRLESLSDAGMRDLMRRSAGTNFVTGTGYEYANYGYALLGAFVEAATGREFTEVVATHLLTPLGLESTGFDVRELDQDRLVTGYRKNLAGELEPQPFTLPGAFSAIGGLASSVSDVARWISVLMTAVDGTAVAGESAGDAAGLATAAGEASGEGGNDLGGFPLGANPREQRAWRRILADLQQAHRLISVTRNERDAVVTAGYGYGLRCYFDTQLGHSAGHSGGYPGFSLHMRWHAASGTGVVLLANVTGFPAEAVATNALDALVSDVRDRGDGSVAWPRAETVEATPARKGAGASGAGVVYAVDPVCSFAPSQVARERVAQAERMIAACDDSGADQVFSANMDMDVPRAERLTHWAEVREYVGGEGSVAAGLEGVEVTWINAHEATWKVWGEERDGQQCGREVTMKLNAAGLIQKLKVKKL</sequence>
<keyword evidence="2" id="KW-0472">Membrane</keyword>
<evidence type="ECO:0000313" key="5">
    <source>
        <dbReference type="Proteomes" id="UP000809290"/>
    </source>
</evidence>
<evidence type="ECO:0000256" key="2">
    <source>
        <dbReference type="ARBA" id="ARBA00023136"/>
    </source>
</evidence>
<organism evidence="4 5">
    <name type="scientific">Brevibacterium paucivorans</name>
    <dbReference type="NCBI Taxonomy" id="170994"/>
    <lineage>
        <taxon>Bacteria</taxon>
        <taxon>Bacillati</taxon>
        <taxon>Actinomycetota</taxon>
        <taxon>Actinomycetes</taxon>
        <taxon>Micrococcales</taxon>
        <taxon>Brevibacteriaceae</taxon>
        <taxon>Brevibacterium</taxon>
    </lineage>
</organism>
<dbReference type="EMBL" id="JAFBCP010000001">
    <property type="protein sequence ID" value="MBM7816478.1"/>
    <property type="molecule type" value="Genomic_DNA"/>
</dbReference>
<evidence type="ECO:0000256" key="1">
    <source>
        <dbReference type="ARBA" id="ARBA00004370"/>
    </source>
</evidence>
<dbReference type="Pfam" id="PF00144">
    <property type="entry name" value="Beta-lactamase"/>
    <property type="match status" value="1"/>
</dbReference>
<dbReference type="Gene3D" id="3.40.710.10">
    <property type="entry name" value="DD-peptidase/beta-lactamase superfamily"/>
    <property type="match status" value="2"/>
</dbReference>
<evidence type="ECO:0000259" key="3">
    <source>
        <dbReference type="Pfam" id="PF00144"/>
    </source>
</evidence>
<keyword evidence="5" id="KW-1185">Reference proteome</keyword>
<protein>
    <submittedName>
        <fullName evidence="4">CubicO group peptidase (Beta-lactamase class C family)</fullName>
    </submittedName>
</protein>
<dbReference type="RefSeq" id="WP_204515245.1">
    <property type="nucleotide sequence ID" value="NZ_JAFBCP010000001.1"/>
</dbReference>
<dbReference type="InterPro" id="IPR001466">
    <property type="entry name" value="Beta-lactam-related"/>
</dbReference>
<dbReference type="InterPro" id="IPR050491">
    <property type="entry name" value="AmpC-like"/>
</dbReference>
<dbReference type="PANTHER" id="PTHR46825">
    <property type="entry name" value="D-ALANYL-D-ALANINE-CARBOXYPEPTIDASE/ENDOPEPTIDASE AMPH"/>
    <property type="match status" value="1"/>
</dbReference>
<gene>
    <name evidence="4" type="ORF">JOE56_001172</name>
</gene>